<gene>
    <name evidence="2" type="ORF">DKT75_18105</name>
</gene>
<evidence type="ECO:0000313" key="3">
    <source>
        <dbReference type="Proteomes" id="UP000245506"/>
    </source>
</evidence>
<dbReference type="EMBL" id="QGKL01000042">
    <property type="protein sequence ID" value="PWQ93533.1"/>
    <property type="molecule type" value="Genomic_DNA"/>
</dbReference>
<sequence>MKKIISIIALVAVSVVMTGCHHKNLKKHGKNHKGKVENRLPGDRSVISPNCAADGPGCRQFKR</sequence>
<dbReference type="AlphaFoldDB" id="A0A317C836"/>
<evidence type="ECO:0000313" key="2">
    <source>
        <dbReference type="EMBL" id="PWQ93533.1"/>
    </source>
</evidence>
<evidence type="ECO:0000256" key="1">
    <source>
        <dbReference type="SAM" id="MobiDB-lite"/>
    </source>
</evidence>
<keyword evidence="3" id="KW-1185">Reference proteome</keyword>
<dbReference type="Proteomes" id="UP000245506">
    <property type="component" value="Unassembled WGS sequence"/>
</dbReference>
<feature type="compositionally biased region" description="Basic residues" evidence="1">
    <location>
        <begin position="24"/>
        <end position="33"/>
    </location>
</feature>
<comment type="caution">
    <text evidence="2">The sequence shown here is derived from an EMBL/GenBank/DDBJ whole genome shotgun (WGS) entry which is preliminary data.</text>
</comment>
<dbReference type="PROSITE" id="PS51257">
    <property type="entry name" value="PROKAR_LIPOPROTEIN"/>
    <property type="match status" value="1"/>
</dbReference>
<dbReference type="RefSeq" id="WP_109825415.1">
    <property type="nucleotide sequence ID" value="NZ_QGKL01000042.1"/>
</dbReference>
<reference evidence="2 3" key="1">
    <citation type="submission" date="2018-05" db="EMBL/GenBank/DDBJ databases">
        <title>Leucothrix arctica sp. nov., isolated from Arctic seawater.</title>
        <authorList>
            <person name="Choi A."/>
            <person name="Baek K."/>
        </authorList>
    </citation>
    <scope>NUCLEOTIDE SEQUENCE [LARGE SCALE GENOMIC DNA]</scope>
    <source>
        <strain evidence="2 3">IMCC9719</strain>
    </source>
</reference>
<evidence type="ECO:0008006" key="4">
    <source>
        <dbReference type="Google" id="ProtNLM"/>
    </source>
</evidence>
<organism evidence="2 3">
    <name type="scientific">Leucothrix arctica</name>
    <dbReference type="NCBI Taxonomy" id="1481894"/>
    <lineage>
        <taxon>Bacteria</taxon>
        <taxon>Pseudomonadati</taxon>
        <taxon>Pseudomonadota</taxon>
        <taxon>Gammaproteobacteria</taxon>
        <taxon>Thiotrichales</taxon>
        <taxon>Thiotrichaceae</taxon>
        <taxon>Leucothrix</taxon>
    </lineage>
</organism>
<protein>
    <recommendedName>
        <fullName evidence="4">Lipoprotein</fullName>
    </recommendedName>
</protein>
<accession>A0A317C836</accession>
<feature type="region of interest" description="Disordered" evidence="1">
    <location>
        <begin position="24"/>
        <end position="48"/>
    </location>
</feature>
<proteinExistence type="predicted"/>
<name>A0A317C836_9GAMM</name>